<accession>A0A4C1YA73</accession>
<dbReference type="Proteomes" id="UP000299102">
    <property type="component" value="Unassembled WGS sequence"/>
</dbReference>
<sequence length="108" mass="12350">MVQLKETYAYTLDKANRHRWPATAGSPAIRDGCRPEAKVDIEVLQTIGDNGISDYVGAKVTSKNNELQIEEKEELEMLIRELFTIGEDLVCGYPWATVVMYLFPWWLV</sequence>
<dbReference type="EMBL" id="BGZK01001158">
    <property type="protein sequence ID" value="GBP72858.1"/>
    <property type="molecule type" value="Genomic_DNA"/>
</dbReference>
<protein>
    <submittedName>
        <fullName evidence="1">Uncharacterized protein</fullName>
    </submittedName>
</protein>
<evidence type="ECO:0000313" key="1">
    <source>
        <dbReference type="EMBL" id="GBP72858.1"/>
    </source>
</evidence>
<evidence type="ECO:0000313" key="2">
    <source>
        <dbReference type="Proteomes" id="UP000299102"/>
    </source>
</evidence>
<dbReference type="AlphaFoldDB" id="A0A4C1YA73"/>
<proteinExistence type="predicted"/>
<comment type="caution">
    <text evidence="1">The sequence shown here is derived from an EMBL/GenBank/DDBJ whole genome shotgun (WGS) entry which is preliminary data.</text>
</comment>
<gene>
    <name evidence="1" type="ORF">EVAR_48842_1</name>
</gene>
<name>A0A4C1YA73_EUMVA</name>
<keyword evidence="2" id="KW-1185">Reference proteome</keyword>
<reference evidence="1 2" key="1">
    <citation type="journal article" date="2019" name="Commun. Biol.">
        <title>The bagworm genome reveals a unique fibroin gene that provides high tensile strength.</title>
        <authorList>
            <person name="Kono N."/>
            <person name="Nakamura H."/>
            <person name="Ohtoshi R."/>
            <person name="Tomita M."/>
            <person name="Numata K."/>
            <person name="Arakawa K."/>
        </authorList>
    </citation>
    <scope>NUCLEOTIDE SEQUENCE [LARGE SCALE GENOMIC DNA]</scope>
</reference>
<organism evidence="1 2">
    <name type="scientific">Eumeta variegata</name>
    <name type="common">Bagworm moth</name>
    <name type="synonym">Eumeta japonica</name>
    <dbReference type="NCBI Taxonomy" id="151549"/>
    <lineage>
        <taxon>Eukaryota</taxon>
        <taxon>Metazoa</taxon>
        <taxon>Ecdysozoa</taxon>
        <taxon>Arthropoda</taxon>
        <taxon>Hexapoda</taxon>
        <taxon>Insecta</taxon>
        <taxon>Pterygota</taxon>
        <taxon>Neoptera</taxon>
        <taxon>Endopterygota</taxon>
        <taxon>Lepidoptera</taxon>
        <taxon>Glossata</taxon>
        <taxon>Ditrysia</taxon>
        <taxon>Tineoidea</taxon>
        <taxon>Psychidae</taxon>
        <taxon>Oiketicinae</taxon>
        <taxon>Eumeta</taxon>
    </lineage>
</organism>